<feature type="transmembrane region" description="Helical" evidence="9">
    <location>
        <begin position="75"/>
        <end position="99"/>
    </location>
</feature>
<dbReference type="GO" id="GO:0015979">
    <property type="term" value="P:photosynthesis"/>
    <property type="evidence" value="ECO:0007669"/>
    <property type="project" value="UniProtKB-KW"/>
</dbReference>
<organism evidence="11">
    <name type="scientific">Monodopsis sp. MarTras21</name>
    <dbReference type="NCBI Taxonomy" id="1745953"/>
    <lineage>
        <taxon>Eukaryota</taxon>
        <taxon>Sar</taxon>
        <taxon>Stramenopiles</taxon>
        <taxon>Ochrophyta</taxon>
        <taxon>Eustigmatophyceae</taxon>
        <taxon>Eustigmatales</taxon>
        <taxon>Monodopsidaceae</taxon>
        <taxon>Monodopsis</taxon>
    </lineage>
</organism>
<keyword evidence="11" id="KW-0150">Chloroplast</keyword>
<dbReference type="PANTHER" id="PTHR34803:SF2">
    <property type="entry name" value="PHOTOSYSTEM I REACTION CENTER SUBUNIT XI, CHLOROPLASTIC"/>
    <property type="match status" value="1"/>
</dbReference>
<feature type="transmembrane region" description="Helical" evidence="9">
    <location>
        <begin position="150"/>
        <end position="171"/>
    </location>
</feature>
<evidence type="ECO:0000256" key="5">
    <source>
        <dbReference type="ARBA" id="ARBA00022836"/>
    </source>
</evidence>
<dbReference type="Pfam" id="PF02605">
    <property type="entry name" value="PsaL"/>
    <property type="match status" value="1"/>
</dbReference>
<dbReference type="Gene3D" id="1.20.1240.10">
    <property type="entry name" value="Photosystem I PsaL, reaction centre subunit XI"/>
    <property type="match status" value="1"/>
</dbReference>
<evidence type="ECO:0000256" key="6">
    <source>
        <dbReference type="ARBA" id="ARBA00022989"/>
    </source>
</evidence>
<protein>
    <recommendedName>
        <fullName evidence="8">PSI subunit V</fullName>
    </recommendedName>
</protein>
<dbReference type="PANTHER" id="PTHR34803">
    <property type="entry name" value="PHOTOSYSTEM I REACTION CENTER SUBUNIT XI, CHLOROPLASTIC"/>
    <property type="match status" value="1"/>
</dbReference>
<evidence type="ECO:0000259" key="10">
    <source>
        <dbReference type="Pfam" id="PF02605"/>
    </source>
</evidence>
<dbReference type="InterPro" id="IPR036592">
    <property type="entry name" value="PSI_PsaL_sf"/>
</dbReference>
<gene>
    <name evidence="11" type="primary">psaL</name>
</gene>
<comment type="similarity">
    <text evidence="2">Belongs to the PsaL family.</text>
</comment>
<keyword evidence="7 9" id="KW-0472">Membrane</keyword>
<keyword evidence="3" id="KW-0602">Photosynthesis</keyword>
<evidence type="ECO:0000256" key="4">
    <source>
        <dbReference type="ARBA" id="ARBA00022692"/>
    </source>
</evidence>
<feature type="domain" description="Photosystem I PsaL reaction centre subunit XI" evidence="10">
    <location>
        <begin position="5"/>
        <end position="162"/>
    </location>
</feature>
<dbReference type="InterPro" id="IPR022980">
    <property type="entry name" value="PSI_suXI"/>
</dbReference>
<evidence type="ECO:0000256" key="8">
    <source>
        <dbReference type="ARBA" id="ARBA00032768"/>
    </source>
</evidence>
<evidence type="ECO:0000256" key="9">
    <source>
        <dbReference type="SAM" id="Phobius"/>
    </source>
</evidence>
<proteinExistence type="inferred from homology"/>
<accession>A0A1D8RDI7</accession>
<reference evidence="11" key="1">
    <citation type="submission" date="2016-09" db="EMBL/GenBank/DDBJ databases">
        <title>The plastid genome of some eustigmatophyte algae harbours a bacteria-derived six-gene cluster for biosynthesis of a novel secondary metabolite.</title>
        <authorList>
            <person name="Yurchenko T."/>
            <person name="Sevcikova T."/>
            <person name="Strnad H."/>
            <person name="Butenko A."/>
            <person name="Elias M."/>
        </authorList>
    </citation>
    <scope>NUCLEOTIDE SEQUENCE</scope>
</reference>
<evidence type="ECO:0000256" key="3">
    <source>
        <dbReference type="ARBA" id="ARBA00022531"/>
    </source>
</evidence>
<dbReference type="InterPro" id="IPR003757">
    <property type="entry name" value="PSI_PsaL"/>
</dbReference>
<sequence>MVSFIKPYRQDPFVGHLATPITTSAFTRAYLRILPAYRPGLTPLSRGAEIGFTHGYFLIGPFYTYGPLRSAEFSVISLAAGLLAAITLLLILTVGLSIYGQVTYDVYDNALIVKLVRQLVGSEKTKELPEIKRTSELDSVLGWQKFSEGFFSGGLIGSIVAAVGIALYSTYL</sequence>
<keyword evidence="4 9" id="KW-0812">Transmembrane</keyword>
<comment type="subcellular location">
    <subcellularLocation>
        <location evidence="1">Membrane</location>
        <topology evidence="1">Multi-pass membrane protein</topology>
    </subcellularLocation>
</comment>
<dbReference type="EMBL" id="KX839260">
    <property type="protein sequence ID" value="AOW70786.1"/>
    <property type="molecule type" value="Genomic_DNA"/>
</dbReference>
<dbReference type="SUPFAM" id="SSF81568">
    <property type="entry name" value="Photosystem I reaction center subunit XI, PsaL"/>
    <property type="match status" value="1"/>
</dbReference>
<evidence type="ECO:0000256" key="7">
    <source>
        <dbReference type="ARBA" id="ARBA00023136"/>
    </source>
</evidence>
<keyword evidence="11" id="KW-0934">Plastid</keyword>
<evidence type="ECO:0000256" key="2">
    <source>
        <dbReference type="ARBA" id="ARBA00008820"/>
    </source>
</evidence>
<dbReference type="AlphaFoldDB" id="A0A1D8RDI7"/>
<evidence type="ECO:0000256" key="1">
    <source>
        <dbReference type="ARBA" id="ARBA00004141"/>
    </source>
</evidence>
<dbReference type="GO" id="GO:0009538">
    <property type="term" value="C:photosystem I reaction center"/>
    <property type="evidence" value="ECO:0007669"/>
    <property type="project" value="InterPro"/>
</dbReference>
<keyword evidence="5" id="KW-0603">Photosystem I</keyword>
<name>A0A1D8RDI7_9STRA</name>
<geneLocation type="chloroplast" evidence="11"/>
<evidence type="ECO:0000313" key="11">
    <source>
        <dbReference type="EMBL" id="AOW70786.1"/>
    </source>
</evidence>
<keyword evidence="6 9" id="KW-1133">Transmembrane helix</keyword>